<reference evidence="2" key="1">
    <citation type="submission" date="2016-11" db="UniProtKB">
        <authorList>
            <consortium name="WormBaseParasite"/>
        </authorList>
    </citation>
    <scope>IDENTIFICATION</scope>
    <source>
        <strain evidence="2">KR3021</strain>
    </source>
</reference>
<proteinExistence type="predicted"/>
<evidence type="ECO:0000313" key="1">
    <source>
        <dbReference type="Proteomes" id="UP000095286"/>
    </source>
</evidence>
<evidence type="ECO:0000313" key="2">
    <source>
        <dbReference type="WBParaSite" id="RSKR_0000801450.1"/>
    </source>
</evidence>
<organism evidence="1 2">
    <name type="scientific">Rhabditophanes sp. KR3021</name>
    <dbReference type="NCBI Taxonomy" id="114890"/>
    <lineage>
        <taxon>Eukaryota</taxon>
        <taxon>Metazoa</taxon>
        <taxon>Ecdysozoa</taxon>
        <taxon>Nematoda</taxon>
        <taxon>Chromadorea</taxon>
        <taxon>Rhabditida</taxon>
        <taxon>Tylenchina</taxon>
        <taxon>Panagrolaimomorpha</taxon>
        <taxon>Strongyloidoidea</taxon>
        <taxon>Alloionematidae</taxon>
        <taxon>Rhabditophanes</taxon>
    </lineage>
</organism>
<name>A0AC35U5S8_9BILA</name>
<protein>
    <submittedName>
        <fullName evidence="2">Ig-like domain-containing protein</fullName>
    </submittedName>
</protein>
<accession>A0AC35U5S8</accession>
<dbReference type="Proteomes" id="UP000095286">
    <property type="component" value="Unplaced"/>
</dbReference>
<sequence>MVKTTWVQKHRPLTLKCDVNLVPDSDDQFTVEWRKDYKLIFSAHGTQDSGHTLEAMQGKLNSIFSKLNYHTKYVIRNAKRT</sequence>
<dbReference type="WBParaSite" id="RSKR_0000801450.1">
    <property type="protein sequence ID" value="RSKR_0000801450.1"/>
    <property type="gene ID" value="RSKR_0000801450"/>
</dbReference>